<dbReference type="InterPro" id="IPR050863">
    <property type="entry name" value="CenT-Element_Derived"/>
</dbReference>
<dbReference type="STRING" id="431595.K3X9K8"/>
<dbReference type="SMART" id="SM00674">
    <property type="entry name" value="CENPB"/>
    <property type="match status" value="2"/>
</dbReference>
<dbReference type="HOGENOM" id="CLU_763936_0_0_1"/>
<dbReference type="PANTHER" id="PTHR19303:SF73">
    <property type="entry name" value="PROTEIN PDC2"/>
    <property type="match status" value="1"/>
</dbReference>
<dbReference type="InterPro" id="IPR006600">
    <property type="entry name" value="HTH_CenpB_DNA-bd_dom"/>
</dbReference>
<organism evidence="3 4">
    <name type="scientific">Globisporangium ultimum (strain ATCC 200006 / CBS 805.95 / DAOM BR144)</name>
    <name type="common">Pythium ultimum</name>
    <dbReference type="NCBI Taxonomy" id="431595"/>
    <lineage>
        <taxon>Eukaryota</taxon>
        <taxon>Sar</taxon>
        <taxon>Stramenopiles</taxon>
        <taxon>Oomycota</taxon>
        <taxon>Peronosporomycetes</taxon>
        <taxon>Pythiales</taxon>
        <taxon>Pythiaceae</taxon>
        <taxon>Globisporangium</taxon>
    </lineage>
</organism>
<dbReference type="GO" id="GO:0005634">
    <property type="term" value="C:nucleus"/>
    <property type="evidence" value="ECO:0007669"/>
    <property type="project" value="TreeGrafter"/>
</dbReference>
<dbReference type="InterPro" id="IPR009057">
    <property type="entry name" value="Homeodomain-like_sf"/>
</dbReference>
<keyword evidence="1" id="KW-0238">DNA-binding</keyword>
<sequence>MPSSERIVLTDGQRQQIAAKAAEQGQQWTNEQLSVWAAEAFRLDRPLHRTTISKILKRKDEFKGLTSAQMNQKRRRAVANREFDDALAAKVRRFREYRAPLTDSGIVQLGVETYDEMRVPEEQRVSLSTGWLSKFKARHGLGGKARQTLTSGMEHVVCTHGQQQQQNVNAPHIVHADGQRQQVMVMAKASRKCRADRRRRKVAKPPNVERIVLTDGQRQQIAAKAEEEGQQWTNEQLSIWAAETFKLDRPLHRTTISKILKRKDEFESLTSAQMSQKRRRGVGNSEFEDALVTKVRRHQECRMPLSDNAIVDLAVETYEELHVPEENRCALSSGWRSKFKARHGLKFSRERGETAAAKRRKPH</sequence>
<dbReference type="AlphaFoldDB" id="K3X9K8"/>
<dbReference type="Proteomes" id="UP000019132">
    <property type="component" value="Unassembled WGS sequence"/>
</dbReference>
<dbReference type="EnsemblProtists" id="PYU1_T013907">
    <property type="protein sequence ID" value="PYU1_T013907"/>
    <property type="gene ID" value="PYU1_G013878"/>
</dbReference>
<name>K3X9K8_GLOUD</name>
<reference evidence="4" key="2">
    <citation type="submission" date="2010-04" db="EMBL/GenBank/DDBJ databases">
        <authorList>
            <person name="Buell R."/>
            <person name="Hamilton J."/>
            <person name="Hostetler J."/>
        </authorList>
    </citation>
    <scope>NUCLEOTIDE SEQUENCE [LARGE SCALE GENOMIC DNA]</scope>
    <source>
        <strain evidence="4">DAOM:BR144</strain>
    </source>
</reference>
<dbReference type="InParanoid" id="K3X9K8"/>
<dbReference type="Pfam" id="PF03221">
    <property type="entry name" value="HTH_Tnp_Tc5"/>
    <property type="match status" value="1"/>
</dbReference>
<dbReference type="VEuPathDB" id="FungiDB:PYU1_G013878"/>
<dbReference type="EMBL" id="GL376595">
    <property type="status" value="NOT_ANNOTATED_CDS"/>
    <property type="molecule type" value="Genomic_DNA"/>
</dbReference>
<reference evidence="3" key="3">
    <citation type="submission" date="2015-02" db="UniProtKB">
        <authorList>
            <consortium name="EnsemblProtists"/>
        </authorList>
    </citation>
    <scope>IDENTIFICATION</scope>
    <source>
        <strain evidence="3">DAOM BR144</strain>
    </source>
</reference>
<proteinExistence type="predicted"/>
<keyword evidence="4" id="KW-1185">Reference proteome</keyword>
<protein>
    <recommendedName>
        <fullName evidence="2">HTH CENPB-type domain-containing protein</fullName>
    </recommendedName>
</protein>
<evidence type="ECO:0000256" key="1">
    <source>
        <dbReference type="ARBA" id="ARBA00023125"/>
    </source>
</evidence>
<evidence type="ECO:0000313" key="3">
    <source>
        <dbReference type="EnsemblProtists" id="PYU1_T013907"/>
    </source>
</evidence>
<evidence type="ECO:0000313" key="4">
    <source>
        <dbReference type="Proteomes" id="UP000019132"/>
    </source>
</evidence>
<dbReference type="GO" id="GO:0003677">
    <property type="term" value="F:DNA binding"/>
    <property type="evidence" value="ECO:0007669"/>
    <property type="project" value="UniProtKB-KW"/>
</dbReference>
<feature type="domain" description="HTH CENPB-type" evidence="2">
    <location>
        <begin position="275"/>
        <end position="349"/>
    </location>
</feature>
<reference evidence="4" key="1">
    <citation type="journal article" date="2010" name="Genome Biol.">
        <title>Genome sequence of the necrotrophic plant pathogen Pythium ultimum reveals original pathogenicity mechanisms and effector repertoire.</title>
        <authorList>
            <person name="Levesque C.A."/>
            <person name="Brouwer H."/>
            <person name="Cano L."/>
            <person name="Hamilton J.P."/>
            <person name="Holt C."/>
            <person name="Huitema E."/>
            <person name="Raffaele S."/>
            <person name="Robideau G.P."/>
            <person name="Thines M."/>
            <person name="Win J."/>
            <person name="Zerillo M.M."/>
            <person name="Beakes G.W."/>
            <person name="Boore J.L."/>
            <person name="Busam D."/>
            <person name="Dumas B."/>
            <person name="Ferriera S."/>
            <person name="Fuerstenberg S.I."/>
            <person name="Gachon C.M."/>
            <person name="Gaulin E."/>
            <person name="Govers F."/>
            <person name="Grenville-Briggs L."/>
            <person name="Horner N."/>
            <person name="Hostetler J."/>
            <person name="Jiang R.H."/>
            <person name="Johnson J."/>
            <person name="Krajaejun T."/>
            <person name="Lin H."/>
            <person name="Meijer H.J."/>
            <person name="Moore B."/>
            <person name="Morris P."/>
            <person name="Phuntmart V."/>
            <person name="Puiu D."/>
            <person name="Shetty J."/>
            <person name="Stajich J.E."/>
            <person name="Tripathy S."/>
            <person name="Wawra S."/>
            <person name="van West P."/>
            <person name="Whitty B.R."/>
            <person name="Coutinho P.M."/>
            <person name="Henrissat B."/>
            <person name="Martin F."/>
            <person name="Thomas P.D."/>
            <person name="Tyler B.M."/>
            <person name="De Vries R.P."/>
            <person name="Kamoun S."/>
            <person name="Yandell M."/>
            <person name="Tisserat N."/>
            <person name="Buell C.R."/>
        </authorList>
    </citation>
    <scope>NUCLEOTIDE SEQUENCE</scope>
    <source>
        <strain evidence="4">DAOM:BR144</strain>
    </source>
</reference>
<feature type="domain" description="HTH CENPB-type" evidence="2">
    <location>
        <begin position="71"/>
        <end position="145"/>
    </location>
</feature>
<dbReference type="SUPFAM" id="SSF46689">
    <property type="entry name" value="Homeodomain-like"/>
    <property type="match status" value="2"/>
</dbReference>
<dbReference type="PANTHER" id="PTHR19303">
    <property type="entry name" value="TRANSPOSON"/>
    <property type="match status" value="1"/>
</dbReference>
<dbReference type="Gene3D" id="1.10.10.60">
    <property type="entry name" value="Homeodomain-like"/>
    <property type="match status" value="4"/>
</dbReference>
<dbReference type="PROSITE" id="PS51253">
    <property type="entry name" value="HTH_CENPB"/>
    <property type="match status" value="2"/>
</dbReference>
<accession>K3X9K8</accession>
<evidence type="ECO:0000259" key="2">
    <source>
        <dbReference type="PROSITE" id="PS51253"/>
    </source>
</evidence>